<keyword evidence="2 4" id="KW-0808">Transferase</keyword>
<dbReference type="FunFam" id="2.40.50.1070:FF:000003">
    <property type="entry name" value="23S rRNA (Uracil-5-)-methyltransferase RumA"/>
    <property type="match status" value="1"/>
</dbReference>
<dbReference type="NCBIfam" id="TIGR00479">
    <property type="entry name" value="rumA"/>
    <property type="match status" value="1"/>
</dbReference>
<dbReference type="CDD" id="cd02440">
    <property type="entry name" value="AdoMet_MTases"/>
    <property type="match status" value="1"/>
</dbReference>
<keyword evidence="8" id="KW-1185">Reference proteome</keyword>
<dbReference type="GO" id="GO:0070041">
    <property type="term" value="F:rRNA (uridine-C5-)-methyltransferase activity"/>
    <property type="evidence" value="ECO:0007669"/>
    <property type="project" value="TreeGrafter"/>
</dbReference>
<feature type="binding site" evidence="4">
    <location>
        <position position="337"/>
    </location>
    <ligand>
        <name>S-adenosyl-L-methionine</name>
        <dbReference type="ChEBI" id="CHEBI:59789"/>
    </ligand>
</feature>
<dbReference type="PROSITE" id="PS01230">
    <property type="entry name" value="TRMA_1"/>
    <property type="match status" value="1"/>
</dbReference>
<dbReference type="AlphaFoldDB" id="A0A926DP99"/>
<accession>A0A926DP99</accession>
<comment type="similarity">
    <text evidence="4">Belongs to the class I-like SAM-binding methyltransferase superfamily. RNA M5U methyltransferase family.</text>
</comment>
<feature type="active site" description="Nucleophile" evidence="4">
    <location>
        <position position="412"/>
    </location>
</feature>
<feature type="active site" evidence="5">
    <location>
        <position position="412"/>
    </location>
</feature>
<gene>
    <name evidence="7" type="primary">rlmD</name>
    <name evidence="7" type="ORF">H8698_11425</name>
</gene>
<dbReference type="Gene3D" id="3.40.50.150">
    <property type="entry name" value="Vaccinia Virus protein VP39"/>
    <property type="match status" value="1"/>
</dbReference>
<protein>
    <submittedName>
        <fullName evidence="7">23S rRNA (Uracil(1939)-C(5))-methyltransferase RlmD</fullName>
        <ecNumber evidence="7">2.1.1.190</ecNumber>
    </submittedName>
</protein>
<feature type="binding site" evidence="4">
    <location>
        <position position="287"/>
    </location>
    <ligand>
        <name>S-adenosyl-L-methionine</name>
        <dbReference type="ChEBI" id="CHEBI:59789"/>
    </ligand>
</feature>
<evidence type="ECO:0000313" key="8">
    <source>
        <dbReference type="Proteomes" id="UP000611762"/>
    </source>
</evidence>
<dbReference type="InterPro" id="IPR030391">
    <property type="entry name" value="MeTrfase_TrmA_CS"/>
</dbReference>
<organism evidence="7 8">
    <name type="scientific">Congzhengia minquanensis</name>
    <dbReference type="NCBI Taxonomy" id="2763657"/>
    <lineage>
        <taxon>Bacteria</taxon>
        <taxon>Bacillati</taxon>
        <taxon>Bacillota</taxon>
        <taxon>Clostridia</taxon>
        <taxon>Eubacteriales</taxon>
        <taxon>Oscillospiraceae</taxon>
        <taxon>Congzhengia</taxon>
    </lineage>
</organism>
<dbReference type="GO" id="GO:0070475">
    <property type="term" value="P:rRNA base methylation"/>
    <property type="evidence" value="ECO:0007669"/>
    <property type="project" value="TreeGrafter"/>
</dbReference>
<dbReference type="InterPro" id="IPR002792">
    <property type="entry name" value="TRAM_dom"/>
</dbReference>
<dbReference type="Gene3D" id="2.40.50.140">
    <property type="entry name" value="Nucleic acid-binding proteins"/>
    <property type="match status" value="1"/>
</dbReference>
<dbReference type="PROSITE" id="PS50926">
    <property type="entry name" value="TRAM"/>
    <property type="match status" value="1"/>
</dbReference>
<dbReference type="FunFam" id="3.40.50.150:FF:000009">
    <property type="entry name" value="23S rRNA (Uracil(1939)-C(5))-methyltransferase RlmD"/>
    <property type="match status" value="1"/>
</dbReference>
<dbReference type="EC" id="2.1.1.190" evidence="7"/>
<comment type="caution">
    <text evidence="7">The sequence shown here is derived from an EMBL/GenBank/DDBJ whole genome shotgun (WGS) entry which is preliminary data.</text>
</comment>
<keyword evidence="1 4" id="KW-0489">Methyltransferase</keyword>
<keyword evidence="3 4" id="KW-0949">S-adenosyl-L-methionine</keyword>
<feature type="binding site" evidence="4">
    <location>
        <position position="385"/>
    </location>
    <ligand>
        <name>S-adenosyl-L-methionine</name>
        <dbReference type="ChEBI" id="CHEBI:59789"/>
    </ligand>
</feature>
<reference evidence="7" key="1">
    <citation type="submission" date="2020-08" db="EMBL/GenBank/DDBJ databases">
        <title>Genome public.</title>
        <authorList>
            <person name="Liu C."/>
            <person name="Sun Q."/>
        </authorList>
    </citation>
    <scope>NUCLEOTIDE SEQUENCE</scope>
    <source>
        <strain evidence="7">H8</strain>
    </source>
</reference>
<evidence type="ECO:0000256" key="4">
    <source>
        <dbReference type="PROSITE-ProRule" id="PRU01024"/>
    </source>
</evidence>
<dbReference type="PROSITE" id="PS51687">
    <property type="entry name" value="SAM_MT_RNA_M5U"/>
    <property type="match status" value="1"/>
</dbReference>
<dbReference type="InterPro" id="IPR029063">
    <property type="entry name" value="SAM-dependent_MTases_sf"/>
</dbReference>
<dbReference type="InterPro" id="IPR010280">
    <property type="entry name" value="U5_MeTrfase_fam"/>
</dbReference>
<dbReference type="InterPro" id="IPR030390">
    <property type="entry name" value="MeTrfase_TrmA_AS"/>
</dbReference>
<dbReference type="InterPro" id="IPR012340">
    <property type="entry name" value="NA-bd_OB-fold"/>
</dbReference>
<dbReference type="SUPFAM" id="SSF53335">
    <property type="entry name" value="S-adenosyl-L-methionine-dependent methyltransferases"/>
    <property type="match status" value="1"/>
</dbReference>
<dbReference type="SUPFAM" id="SSF50249">
    <property type="entry name" value="Nucleic acid-binding proteins"/>
    <property type="match status" value="1"/>
</dbReference>
<dbReference type="Gene3D" id="2.40.50.1070">
    <property type="match status" value="1"/>
</dbReference>
<dbReference type="Proteomes" id="UP000611762">
    <property type="component" value="Unassembled WGS sequence"/>
</dbReference>
<dbReference type="EMBL" id="JACRSU010000004">
    <property type="protein sequence ID" value="MBC8541588.1"/>
    <property type="molecule type" value="Genomic_DNA"/>
</dbReference>
<dbReference type="RefSeq" id="WP_249313608.1">
    <property type="nucleotide sequence ID" value="NZ_JACRSU010000004.1"/>
</dbReference>
<evidence type="ECO:0000259" key="6">
    <source>
        <dbReference type="PROSITE" id="PS50926"/>
    </source>
</evidence>
<dbReference type="PANTHER" id="PTHR11061:SF30">
    <property type="entry name" value="TRNA (URACIL(54)-C(5))-METHYLTRANSFERASE"/>
    <property type="match status" value="1"/>
</dbReference>
<evidence type="ECO:0000256" key="2">
    <source>
        <dbReference type="ARBA" id="ARBA00022679"/>
    </source>
</evidence>
<dbReference type="PROSITE" id="PS01231">
    <property type="entry name" value="TRMA_2"/>
    <property type="match status" value="1"/>
</dbReference>
<evidence type="ECO:0000256" key="3">
    <source>
        <dbReference type="ARBA" id="ARBA00022691"/>
    </source>
</evidence>
<dbReference type="Pfam" id="PF01938">
    <property type="entry name" value="TRAM"/>
    <property type="match status" value="1"/>
</dbReference>
<proteinExistence type="inferred from homology"/>
<dbReference type="Pfam" id="PF05958">
    <property type="entry name" value="tRNA_U5-meth_tr"/>
    <property type="match status" value="1"/>
</dbReference>
<feature type="domain" description="TRAM" evidence="6">
    <location>
        <begin position="1"/>
        <end position="58"/>
    </location>
</feature>
<name>A0A926DP99_9FIRM</name>
<evidence type="ECO:0000256" key="1">
    <source>
        <dbReference type="ARBA" id="ARBA00022603"/>
    </source>
</evidence>
<evidence type="ECO:0000313" key="7">
    <source>
        <dbReference type="EMBL" id="MBC8541588.1"/>
    </source>
</evidence>
<feature type="binding site" evidence="4">
    <location>
        <position position="316"/>
    </location>
    <ligand>
        <name>S-adenosyl-L-methionine</name>
        <dbReference type="ChEBI" id="CHEBI:59789"/>
    </ligand>
</feature>
<sequence length="454" mass="49364">MKPGDTIKLNILNTAPDGRGIGKIDHFVIFVIGACEGDLVLAKILTVHKTYATAAAVQVLAPSPFRQESFCRASSACGGCPLSHIQYEKQLAIKKQTVTDALARIGGFDLQTVEISDALGMDRPFCYRNKMVFPVGQAGGKAVGGFYAPKSHDIVPLDSCLAGEEAAMQALSCVVQFLNDECIAPFHEAKKCGTVRRVFVRTGFHTKALMVVISSFTERIRHLDRLVSALRETEFAGYCLKSVVLNVNQKINNLVLGDKNITLWGSDTIEDELMGLIFSISPHSFFQVNPVQTQVLYQTAMSLAELDGTKTVLDVYCGIGTISLCAAKLAKRVIGVEIVKEAVLDAGVNAERNNIKNAEFYCGAAEQVVPDLIGRDIRPDVVFLDPPRKGSDEKTLSAILSARPERIVYVSCNPATLARDARYLADGGYRLTRAVPVDMFPHTAHVECVALLNK</sequence>
<dbReference type="PANTHER" id="PTHR11061">
    <property type="entry name" value="RNA M5U METHYLTRANSFERASE"/>
    <property type="match status" value="1"/>
</dbReference>
<evidence type="ECO:0000256" key="5">
    <source>
        <dbReference type="PROSITE-ProRule" id="PRU10015"/>
    </source>
</evidence>